<evidence type="ECO:0000256" key="3">
    <source>
        <dbReference type="ARBA" id="ARBA00022475"/>
    </source>
</evidence>
<dbReference type="Gene3D" id="1.10.3720.10">
    <property type="entry name" value="MetI-like"/>
    <property type="match status" value="1"/>
</dbReference>
<dbReference type="PANTHER" id="PTHR30193">
    <property type="entry name" value="ABC TRANSPORTER PERMEASE PROTEIN"/>
    <property type="match status" value="1"/>
</dbReference>
<dbReference type="PANTHER" id="PTHR30193:SF41">
    <property type="entry name" value="DIACETYLCHITOBIOSE UPTAKE SYSTEM PERMEASE PROTEIN NGCF"/>
    <property type="match status" value="1"/>
</dbReference>
<accession>A0ABT9PAV4</accession>
<gene>
    <name evidence="9" type="ORF">J2S57_005576</name>
</gene>
<organism evidence="9 10">
    <name type="scientific">Kineosporia succinea</name>
    <dbReference type="NCBI Taxonomy" id="84632"/>
    <lineage>
        <taxon>Bacteria</taxon>
        <taxon>Bacillati</taxon>
        <taxon>Actinomycetota</taxon>
        <taxon>Actinomycetes</taxon>
        <taxon>Kineosporiales</taxon>
        <taxon>Kineosporiaceae</taxon>
        <taxon>Kineosporia</taxon>
    </lineage>
</organism>
<reference evidence="9 10" key="1">
    <citation type="submission" date="2023-07" db="EMBL/GenBank/DDBJ databases">
        <title>Sequencing the genomes of 1000 actinobacteria strains.</title>
        <authorList>
            <person name="Klenk H.-P."/>
        </authorList>
    </citation>
    <scope>NUCLEOTIDE SEQUENCE [LARGE SCALE GENOMIC DNA]</scope>
    <source>
        <strain evidence="9 10">DSM 44388</strain>
    </source>
</reference>
<keyword evidence="4 7" id="KW-0812">Transmembrane</keyword>
<keyword evidence="10" id="KW-1185">Reference proteome</keyword>
<dbReference type="InterPro" id="IPR035906">
    <property type="entry name" value="MetI-like_sf"/>
</dbReference>
<protein>
    <submittedName>
        <fullName evidence="9">N-acetylglucosamine transport system permease protein</fullName>
    </submittedName>
</protein>
<comment type="subcellular location">
    <subcellularLocation>
        <location evidence="1 7">Cell membrane</location>
        <topology evidence="1 7">Multi-pass membrane protein</topology>
    </subcellularLocation>
</comment>
<feature type="transmembrane region" description="Helical" evidence="7">
    <location>
        <begin position="77"/>
        <end position="103"/>
    </location>
</feature>
<evidence type="ECO:0000256" key="1">
    <source>
        <dbReference type="ARBA" id="ARBA00004651"/>
    </source>
</evidence>
<dbReference type="CDD" id="cd06261">
    <property type="entry name" value="TM_PBP2"/>
    <property type="match status" value="1"/>
</dbReference>
<keyword evidence="3" id="KW-1003">Cell membrane</keyword>
<keyword evidence="2 7" id="KW-0813">Transport</keyword>
<feature type="transmembrane region" description="Helical" evidence="7">
    <location>
        <begin position="115"/>
        <end position="137"/>
    </location>
</feature>
<name>A0ABT9PAV4_9ACTN</name>
<comment type="caution">
    <text evidence="9">The sequence shown here is derived from an EMBL/GenBank/DDBJ whole genome shotgun (WGS) entry which is preliminary data.</text>
</comment>
<evidence type="ECO:0000256" key="4">
    <source>
        <dbReference type="ARBA" id="ARBA00022692"/>
    </source>
</evidence>
<keyword evidence="5 7" id="KW-1133">Transmembrane helix</keyword>
<evidence type="ECO:0000313" key="10">
    <source>
        <dbReference type="Proteomes" id="UP001235712"/>
    </source>
</evidence>
<dbReference type="InterPro" id="IPR000515">
    <property type="entry name" value="MetI-like"/>
</dbReference>
<dbReference type="InterPro" id="IPR051393">
    <property type="entry name" value="ABC_transporter_permease"/>
</dbReference>
<feature type="transmembrane region" description="Helical" evidence="7">
    <location>
        <begin position="12"/>
        <end position="35"/>
    </location>
</feature>
<dbReference type="Pfam" id="PF00528">
    <property type="entry name" value="BPD_transp_1"/>
    <property type="match status" value="1"/>
</dbReference>
<evidence type="ECO:0000256" key="7">
    <source>
        <dbReference type="RuleBase" id="RU363032"/>
    </source>
</evidence>
<feature type="domain" description="ABC transmembrane type-1" evidence="8">
    <location>
        <begin position="73"/>
        <end position="298"/>
    </location>
</feature>
<evidence type="ECO:0000256" key="5">
    <source>
        <dbReference type="ARBA" id="ARBA00022989"/>
    </source>
</evidence>
<proteinExistence type="inferred from homology"/>
<keyword evidence="6 7" id="KW-0472">Membrane</keyword>
<evidence type="ECO:0000256" key="6">
    <source>
        <dbReference type="ARBA" id="ARBA00023136"/>
    </source>
</evidence>
<feature type="transmembrane region" description="Helical" evidence="7">
    <location>
        <begin position="282"/>
        <end position="301"/>
    </location>
</feature>
<dbReference type="PROSITE" id="PS50928">
    <property type="entry name" value="ABC_TM1"/>
    <property type="match status" value="1"/>
</dbReference>
<comment type="similarity">
    <text evidence="7">Belongs to the binding-protein-dependent transport system permease family.</text>
</comment>
<evidence type="ECO:0000259" key="8">
    <source>
        <dbReference type="PROSITE" id="PS50928"/>
    </source>
</evidence>
<sequence>MLRRRRLDLDRASLLIVFLLLPFSLYAVMVLWPFVQAVSYSLTSWSGFSPDKPFIGLDNYTELLGDETFRTAVRNSLVLLVVLPIVTLGIAFAFAVLVTVGGPSAGGVRGVRGSAFYRVVSFFPYVIPAIVVGLVWAQAYDPNSGLLNGVLTNAGLDQFEAYAWLGEKRTAMAATIGVAVWGMVGFYMVLFIAAIQGIDREVLEAARLDGAGRVRISRSIVAPYLAGSVRAAYIYIGIFALDCFVYVQALNSTGGPDNSTLVITQQIYTTAFTKGDFGKACAMGVVLALLTFAFVGILQLVSRIRSRGTTPVTPMGGVR</sequence>
<evidence type="ECO:0000313" key="9">
    <source>
        <dbReference type="EMBL" id="MDP9829827.1"/>
    </source>
</evidence>
<evidence type="ECO:0000256" key="2">
    <source>
        <dbReference type="ARBA" id="ARBA00022448"/>
    </source>
</evidence>
<feature type="transmembrane region" description="Helical" evidence="7">
    <location>
        <begin position="232"/>
        <end position="249"/>
    </location>
</feature>
<dbReference type="RefSeq" id="WP_307248391.1">
    <property type="nucleotide sequence ID" value="NZ_JAUSQZ010000001.1"/>
</dbReference>
<dbReference type="Proteomes" id="UP001235712">
    <property type="component" value="Unassembled WGS sequence"/>
</dbReference>
<dbReference type="SUPFAM" id="SSF161098">
    <property type="entry name" value="MetI-like"/>
    <property type="match status" value="1"/>
</dbReference>
<feature type="transmembrane region" description="Helical" evidence="7">
    <location>
        <begin position="171"/>
        <end position="195"/>
    </location>
</feature>
<dbReference type="EMBL" id="JAUSQZ010000001">
    <property type="protein sequence ID" value="MDP9829827.1"/>
    <property type="molecule type" value="Genomic_DNA"/>
</dbReference>